<dbReference type="Proteomes" id="UP000642920">
    <property type="component" value="Unassembled WGS sequence"/>
</dbReference>
<reference evidence="5" key="1">
    <citation type="submission" date="2021-01" db="EMBL/GenBank/DDBJ databases">
        <title>Marivirga sp. nov., isolated from intertidal surface sediments.</title>
        <authorList>
            <person name="Zhang M."/>
        </authorList>
    </citation>
    <scope>NUCLEOTIDE SEQUENCE</scope>
    <source>
        <strain evidence="5">SM1354</strain>
    </source>
</reference>
<dbReference type="EMBL" id="JAERQG010000003">
    <property type="protein sequence ID" value="MBL0766151.1"/>
    <property type="molecule type" value="Genomic_DNA"/>
</dbReference>
<organism evidence="5 6">
    <name type="scientific">Marivirga atlantica</name>
    <dbReference type="NCBI Taxonomy" id="1548457"/>
    <lineage>
        <taxon>Bacteria</taxon>
        <taxon>Pseudomonadati</taxon>
        <taxon>Bacteroidota</taxon>
        <taxon>Cytophagia</taxon>
        <taxon>Cytophagales</taxon>
        <taxon>Marivirgaceae</taxon>
        <taxon>Marivirga</taxon>
    </lineage>
</organism>
<comment type="similarity">
    <text evidence="1">Belongs to the glycosyltransferase 2 family.</text>
</comment>
<sequence>MNSTVAVVILNYNGRNYLEQFLPSVIEHSHPHQIIIADNASTDDSVAFLKENYPLLTLIELAENTGYAGGYNRALKHVEADYFVLLNSDVEVTPSWIDPVIEYMQADEQIIACQPKVKSYHKKDYFEYAGAAGGFIDYLGYPFCRGRIFSTLEKDEGQYDNSQEVFWATGACLFVKSKAFFELGMLDESFFAHMEEIDFCWRAKNKGYKIAYCSNSIVYHVGGGTLQAESPFKTYLNFRNNLLMLYKNLSIAEFPAIYKLRRWLDFMAAFQLFLQGKAKNAKAVYTAHRDFKSMRLKYSTTDKLGLSHAQIYSKSIVREYFAKKYRKFSELNF</sequence>
<name>A0A937AC00_9BACT</name>
<dbReference type="AlphaFoldDB" id="A0A937AC00"/>
<accession>A0A937AC00</accession>
<evidence type="ECO:0000259" key="4">
    <source>
        <dbReference type="Pfam" id="PF00535"/>
    </source>
</evidence>
<dbReference type="PANTHER" id="PTHR43179">
    <property type="entry name" value="RHAMNOSYLTRANSFERASE WBBL"/>
    <property type="match status" value="1"/>
</dbReference>
<dbReference type="PANTHER" id="PTHR43179:SF12">
    <property type="entry name" value="GALACTOFURANOSYLTRANSFERASE GLFT2"/>
    <property type="match status" value="1"/>
</dbReference>
<evidence type="ECO:0000256" key="2">
    <source>
        <dbReference type="ARBA" id="ARBA00022676"/>
    </source>
</evidence>
<evidence type="ECO:0000256" key="3">
    <source>
        <dbReference type="ARBA" id="ARBA00022679"/>
    </source>
</evidence>
<comment type="caution">
    <text evidence="5">The sequence shown here is derived from an EMBL/GenBank/DDBJ whole genome shotgun (WGS) entry which is preliminary data.</text>
</comment>
<keyword evidence="6" id="KW-1185">Reference proteome</keyword>
<dbReference type="Pfam" id="PF00535">
    <property type="entry name" value="Glycos_transf_2"/>
    <property type="match status" value="1"/>
</dbReference>
<dbReference type="Gene3D" id="3.90.550.10">
    <property type="entry name" value="Spore Coat Polysaccharide Biosynthesis Protein SpsA, Chain A"/>
    <property type="match status" value="1"/>
</dbReference>
<keyword evidence="3" id="KW-0808">Transferase</keyword>
<protein>
    <submittedName>
        <fullName evidence="5">Glycosyltransferase family 2 protein</fullName>
    </submittedName>
</protein>
<feature type="domain" description="Glycosyltransferase 2-like" evidence="4">
    <location>
        <begin position="7"/>
        <end position="126"/>
    </location>
</feature>
<dbReference type="RefSeq" id="WP_201922106.1">
    <property type="nucleotide sequence ID" value="NZ_JAERQG010000003.1"/>
</dbReference>
<dbReference type="InterPro" id="IPR001173">
    <property type="entry name" value="Glyco_trans_2-like"/>
</dbReference>
<dbReference type="CDD" id="cd04186">
    <property type="entry name" value="GT_2_like_c"/>
    <property type="match status" value="1"/>
</dbReference>
<evidence type="ECO:0000313" key="5">
    <source>
        <dbReference type="EMBL" id="MBL0766151.1"/>
    </source>
</evidence>
<evidence type="ECO:0000313" key="6">
    <source>
        <dbReference type="Proteomes" id="UP000642920"/>
    </source>
</evidence>
<proteinExistence type="inferred from homology"/>
<dbReference type="InterPro" id="IPR029044">
    <property type="entry name" value="Nucleotide-diphossugar_trans"/>
</dbReference>
<dbReference type="SUPFAM" id="SSF53448">
    <property type="entry name" value="Nucleotide-diphospho-sugar transferases"/>
    <property type="match status" value="1"/>
</dbReference>
<gene>
    <name evidence="5" type="ORF">JKP34_12865</name>
</gene>
<evidence type="ECO:0000256" key="1">
    <source>
        <dbReference type="ARBA" id="ARBA00006739"/>
    </source>
</evidence>
<keyword evidence="2" id="KW-0328">Glycosyltransferase</keyword>
<dbReference type="GO" id="GO:0016757">
    <property type="term" value="F:glycosyltransferase activity"/>
    <property type="evidence" value="ECO:0007669"/>
    <property type="project" value="UniProtKB-KW"/>
</dbReference>